<accession>A0A1B6LKW5</accession>
<feature type="repeat" description="ANK" evidence="3">
    <location>
        <begin position="240"/>
        <end position="272"/>
    </location>
</feature>
<evidence type="ECO:0000256" key="3">
    <source>
        <dbReference type="PROSITE-ProRule" id="PRU00023"/>
    </source>
</evidence>
<evidence type="ECO:0000256" key="2">
    <source>
        <dbReference type="ARBA" id="ARBA00023043"/>
    </source>
</evidence>
<protein>
    <recommendedName>
        <fullName evidence="4">PRANC domain-containing protein</fullName>
    </recommendedName>
</protein>
<feature type="repeat" description="ANK" evidence="3">
    <location>
        <begin position="141"/>
        <end position="173"/>
    </location>
</feature>
<proteinExistence type="predicted"/>
<keyword evidence="1" id="KW-0677">Repeat</keyword>
<dbReference type="SUPFAM" id="SSF48403">
    <property type="entry name" value="Ankyrin repeat"/>
    <property type="match status" value="1"/>
</dbReference>
<dbReference type="GO" id="GO:0004842">
    <property type="term" value="F:ubiquitin-protein transferase activity"/>
    <property type="evidence" value="ECO:0007669"/>
    <property type="project" value="TreeGrafter"/>
</dbReference>
<keyword evidence="2 3" id="KW-0040">ANK repeat</keyword>
<gene>
    <name evidence="5" type="ORF">g.11640</name>
</gene>
<dbReference type="EMBL" id="GEBQ01015647">
    <property type="protein sequence ID" value="JAT24330.1"/>
    <property type="molecule type" value="Transcribed_RNA"/>
</dbReference>
<dbReference type="GO" id="GO:0085020">
    <property type="term" value="P:protein K6-linked ubiquitination"/>
    <property type="evidence" value="ECO:0007669"/>
    <property type="project" value="TreeGrafter"/>
</dbReference>
<dbReference type="GO" id="GO:0070531">
    <property type="term" value="C:BRCA1-A complex"/>
    <property type="evidence" value="ECO:0007669"/>
    <property type="project" value="TreeGrafter"/>
</dbReference>
<dbReference type="Pfam" id="PF12796">
    <property type="entry name" value="Ank_2"/>
    <property type="match status" value="2"/>
</dbReference>
<feature type="repeat" description="ANK" evidence="3">
    <location>
        <begin position="75"/>
        <end position="107"/>
    </location>
</feature>
<dbReference type="AlphaFoldDB" id="A0A1B6LKW5"/>
<dbReference type="InterPro" id="IPR036770">
    <property type="entry name" value="Ankyrin_rpt-contain_sf"/>
</dbReference>
<feature type="repeat" description="ANK" evidence="3">
    <location>
        <begin position="207"/>
        <end position="239"/>
    </location>
</feature>
<dbReference type="Gene3D" id="1.25.40.20">
    <property type="entry name" value="Ankyrin repeat-containing domain"/>
    <property type="match status" value="3"/>
</dbReference>
<dbReference type="SMART" id="SM00248">
    <property type="entry name" value="ANK"/>
    <property type="match status" value="9"/>
</dbReference>
<evidence type="ECO:0000259" key="4">
    <source>
        <dbReference type="Pfam" id="PF09372"/>
    </source>
</evidence>
<organism evidence="5">
    <name type="scientific">Graphocephala atropunctata</name>
    <dbReference type="NCBI Taxonomy" id="36148"/>
    <lineage>
        <taxon>Eukaryota</taxon>
        <taxon>Metazoa</taxon>
        <taxon>Ecdysozoa</taxon>
        <taxon>Arthropoda</taxon>
        <taxon>Hexapoda</taxon>
        <taxon>Insecta</taxon>
        <taxon>Pterygota</taxon>
        <taxon>Neoptera</taxon>
        <taxon>Paraneoptera</taxon>
        <taxon>Hemiptera</taxon>
        <taxon>Auchenorrhyncha</taxon>
        <taxon>Membracoidea</taxon>
        <taxon>Cicadellidae</taxon>
        <taxon>Cicadellinae</taxon>
        <taxon>Cicadellini</taxon>
        <taxon>Graphocephala</taxon>
    </lineage>
</organism>
<dbReference type="PRINTS" id="PR01415">
    <property type="entry name" value="ANKYRIN"/>
</dbReference>
<dbReference type="InterPro" id="IPR018272">
    <property type="entry name" value="PRANC_domain"/>
</dbReference>
<dbReference type="PROSITE" id="PS50088">
    <property type="entry name" value="ANK_REPEAT"/>
    <property type="match status" value="7"/>
</dbReference>
<evidence type="ECO:0000313" key="5">
    <source>
        <dbReference type="EMBL" id="JAT24330.1"/>
    </source>
</evidence>
<feature type="repeat" description="ANK" evidence="3">
    <location>
        <begin position="42"/>
        <end position="74"/>
    </location>
</feature>
<dbReference type="GO" id="GO:0031436">
    <property type="term" value="C:BRCA1-BARD1 complex"/>
    <property type="evidence" value="ECO:0007669"/>
    <property type="project" value="TreeGrafter"/>
</dbReference>
<feature type="domain" description="PRANC" evidence="4">
    <location>
        <begin position="385"/>
        <end position="478"/>
    </location>
</feature>
<dbReference type="Pfam" id="PF09372">
    <property type="entry name" value="PRANC"/>
    <property type="match status" value="1"/>
</dbReference>
<dbReference type="Pfam" id="PF13637">
    <property type="entry name" value="Ank_4"/>
    <property type="match status" value="1"/>
</dbReference>
<dbReference type="InterPro" id="IPR002110">
    <property type="entry name" value="Ankyrin_rpt"/>
</dbReference>
<dbReference type="PANTHER" id="PTHR24171">
    <property type="entry name" value="ANKYRIN REPEAT DOMAIN-CONTAINING PROTEIN 39-RELATED"/>
    <property type="match status" value="1"/>
</dbReference>
<evidence type="ECO:0000256" key="1">
    <source>
        <dbReference type="ARBA" id="ARBA00022737"/>
    </source>
</evidence>
<dbReference type="PANTHER" id="PTHR24171:SF9">
    <property type="entry name" value="ANKYRIN REPEAT DOMAIN-CONTAINING PROTEIN 39"/>
    <property type="match status" value="1"/>
</dbReference>
<feature type="repeat" description="ANK" evidence="3">
    <location>
        <begin position="174"/>
        <end position="206"/>
    </location>
</feature>
<name>A0A1B6LKW5_9HEMI</name>
<sequence length="491" mass="55019">MGSKSSKLKTPPLHKAVAKRSLENMQSLLEKEPSIIDSVDRRGETALHWAIRNNFTEGISFLIKNNANINTKDNNGNTALHCAIVDCNKDLMETILKIGADVNSVDAMGMTPLHFATKENFNEGIDLLLERDVDVNAENNMKITPLVWLVKRGDAISVEKLLARGANVNYVDEHGESLLHYAVRYGSVSIVKMLLARGSKVNRSNIHGQTPLHLAAKSEIKETVEILLAEGADVNCKDNYGETPLILAVDVGCLSIVKLLLEEGAEVNAQNNLGQTPLYLAIYFMHDDDEEDEYSYDYYFNIVQELLFWGASLLIPLMNGLTPFQLASEETCRINALKTHALKLTCVNLPVYEHLAIDQGELESFKETCLRELEKLKSTKYGRQSLHNILTNYHNPTFVLNDTLAQVIHSPSLRTEFPIYASLLVATFTKAKTRQALLDSAQPSFADFLERNVEIILPDEILREILSYLVNEDLLTLINTLRIIHSNKEES</sequence>
<dbReference type="PROSITE" id="PS50297">
    <property type="entry name" value="ANK_REP_REGION"/>
    <property type="match status" value="6"/>
</dbReference>
<feature type="repeat" description="ANK" evidence="3">
    <location>
        <begin position="108"/>
        <end position="140"/>
    </location>
</feature>
<reference evidence="5" key="1">
    <citation type="submission" date="2015-11" db="EMBL/GenBank/DDBJ databases">
        <title>De novo transcriptome assembly of four potential Pierce s Disease insect vectors from Arizona vineyards.</title>
        <authorList>
            <person name="Tassone E.E."/>
        </authorList>
    </citation>
    <scope>NUCLEOTIDE SEQUENCE</scope>
</reference>